<reference evidence="1" key="1">
    <citation type="submission" date="2020-10" db="EMBL/GenBank/DDBJ databases">
        <title>Feather gene expression reveals the developmental basis of iridescence in African starlings.</title>
        <authorList>
            <person name="Rubenstein D.R."/>
        </authorList>
    </citation>
    <scope>NUCLEOTIDE SEQUENCE</scope>
    <source>
        <strain evidence="1">SS15</strain>
        <tissue evidence="1">Liver</tissue>
    </source>
</reference>
<protein>
    <submittedName>
        <fullName evidence="1">Uncharacterized protein</fullName>
    </submittedName>
</protein>
<reference evidence="2" key="3">
    <citation type="submission" date="2022-01" db="EMBL/GenBank/DDBJ databases">
        <authorList>
            <person name="Rubenstein D.R."/>
        </authorList>
    </citation>
    <scope>NUCLEOTIDE SEQUENCE</scope>
    <source>
        <strain evidence="2">SS15</strain>
        <tissue evidence="2">Liver</tissue>
    </source>
</reference>
<dbReference type="Proteomes" id="UP000618051">
    <property type="component" value="Unassembled WGS sequence"/>
</dbReference>
<proteinExistence type="predicted"/>
<evidence type="ECO:0000313" key="1">
    <source>
        <dbReference type="EMBL" id="KAG0122223.1"/>
    </source>
</evidence>
<feature type="non-terminal residue" evidence="1">
    <location>
        <position position="69"/>
    </location>
</feature>
<accession>A0A835NY09</accession>
<dbReference type="AlphaFoldDB" id="A0A835NY09"/>
<comment type="caution">
    <text evidence="1">The sequence shown here is derived from an EMBL/GenBank/DDBJ whole genome shotgun (WGS) entry which is preliminary data.</text>
</comment>
<evidence type="ECO:0000313" key="2">
    <source>
        <dbReference type="EMBL" id="KAI1232435.1"/>
    </source>
</evidence>
<gene>
    <name evidence="2" type="ORF">IHE44_0006896</name>
    <name evidence="1" type="ORF">IHE44_009477</name>
</gene>
<dbReference type="EMBL" id="JADDUC020000022">
    <property type="protein sequence ID" value="KAI1232435.1"/>
    <property type="molecule type" value="Genomic_DNA"/>
</dbReference>
<name>A0A835NY09_9PASS</name>
<organism evidence="1">
    <name type="scientific">Lamprotornis superbus</name>
    <dbReference type="NCBI Taxonomy" id="245042"/>
    <lineage>
        <taxon>Eukaryota</taxon>
        <taxon>Metazoa</taxon>
        <taxon>Chordata</taxon>
        <taxon>Craniata</taxon>
        <taxon>Vertebrata</taxon>
        <taxon>Euteleostomi</taxon>
        <taxon>Archelosauria</taxon>
        <taxon>Archosauria</taxon>
        <taxon>Dinosauria</taxon>
        <taxon>Saurischia</taxon>
        <taxon>Theropoda</taxon>
        <taxon>Coelurosauria</taxon>
        <taxon>Aves</taxon>
        <taxon>Neognathae</taxon>
        <taxon>Neoaves</taxon>
        <taxon>Telluraves</taxon>
        <taxon>Australaves</taxon>
        <taxon>Passeriformes</taxon>
        <taxon>Sturnidae</taxon>
        <taxon>Lamprotornis</taxon>
    </lineage>
</organism>
<dbReference type="OrthoDB" id="9378301at2759"/>
<keyword evidence="3" id="KW-1185">Reference proteome</keyword>
<evidence type="ECO:0000313" key="3">
    <source>
        <dbReference type="Proteomes" id="UP000618051"/>
    </source>
</evidence>
<sequence length="69" mass="7751">MQMALLQLPQATHSHETLLKVTKLALGLGIPLLPKINATEGLNRHEKKAWTLGRQDCFVFPKAKSLFTR</sequence>
<dbReference type="EMBL" id="JADDUC010000038">
    <property type="protein sequence ID" value="KAG0122223.1"/>
    <property type="molecule type" value="Genomic_DNA"/>
</dbReference>
<reference evidence="2 3" key="2">
    <citation type="journal article" date="2021" name="J. Hered.">
        <title>Feather Gene Expression Elucidates the Developmental Basis of Plumage Iridescence in African Starlings.</title>
        <authorList>
            <person name="Rubenstein D.R."/>
            <person name="Corvelo A."/>
            <person name="MacManes M.D."/>
            <person name="Maia R."/>
            <person name="Narzisi G."/>
            <person name="Rousaki A."/>
            <person name="Vandenabeele P."/>
            <person name="Shawkey M.D."/>
            <person name="Solomon J."/>
        </authorList>
    </citation>
    <scope>NUCLEOTIDE SEQUENCE [LARGE SCALE GENOMIC DNA]</scope>
    <source>
        <strain evidence="2">SS15</strain>
    </source>
</reference>